<gene>
    <name evidence="2" type="ORF">NAEGRDRAFT_72447</name>
</gene>
<evidence type="ECO:0000256" key="1">
    <source>
        <dbReference type="SAM" id="MobiDB-lite"/>
    </source>
</evidence>
<proteinExistence type="predicted"/>
<evidence type="ECO:0000313" key="2">
    <source>
        <dbReference type="EMBL" id="EFC39725.1"/>
    </source>
</evidence>
<keyword evidence="3" id="KW-1185">Reference proteome</keyword>
<dbReference type="GeneID" id="8858561"/>
<evidence type="ECO:0000313" key="3">
    <source>
        <dbReference type="Proteomes" id="UP000006671"/>
    </source>
</evidence>
<dbReference type="VEuPathDB" id="AmoebaDB:NAEGRDRAFT_72447"/>
<dbReference type="AlphaFoldDB" id="D2VTW1"/>
<name>D2VTW1_NAEGR</name>
<reference evidence="2 3" key="1">
    <citation type="journal article" date="2010" name="Cell">
        <title>The genome of Naegleria gruberi illuminates early eukaryotic versatility.</title>
        <authorList>
            <person name="Fritz-Laylin L.K."/>
            <person name="Prochnik S.E."/>
            <person name="Ginger M.L."/>
            <person name="Dacks J.B."/>
            <person name="Carpenter M.L."/>
            <person name="Field M.C."/>
            <person name="Kuo A."/>
            <person name="Paredez A."/>
            <person name="Chapman J."/>
            <person name="Pham J."/>
            <person name="Shu S."/>
            <person name="Neupane R."/>
            <person name="Cipriano M."/>
            <person name="Mancuso J."/>
            <person name="Tu H."/>
            <person name="Salamov A."/>
            <person name="Lindquist E."/>
            <person name="Shapiro H."/>
            <person name="Lucas S."/>
            <person name="Grigoriev I.V."/>
            <person name="Cande W.Z."/>
            <person name="Fulton C."/>
            <person name="Rokhsar D.S."/>
            <person name="Dawson S.C."/>
        </authorList>
    </citation>
    <scope>NUCLEOTIDE SEQUENCE [LARGE SCALE GENOMIC DNA]</scope>
    <source>
        <strain evidence="2 3">NEG-M</strain>
    </source>
</reference>
<dbReference type="InParanoid" id="D2VTW1"/>
<dbReference type="EMBL" id="GG738897">
    <property type="protein sequence ID" value="EFC39725.1"/>
    <property type="molecule type" value="Genomic_DNA"/>
</dbReference>
<protein>
    <submittedName>
        <fullName evidence="2">Predicted protein</fullName>
    </submittedName>
</protein>
<dbReference type="Proteomes" id="UP000006671">
    <property type="component" value="Unassembled WGS sequence"/>
</dbReference>
<accession>D2VTW1</accession>
<dbReference type="RefSeq" id="XP_002672469.1">
    <property type="nucleotide sequence ID" value="XM_002672423.1"/>
</dbReference>
<feature type="compositionally biased region" description="Low complexity" evidence="1">
    <location>
        <begin position="1"/>
        <end position="15"/>
    </location>
</feature>
<sequence length="175" mass="20152">MSTTTATTSDPPAIINNATPSQSPTLEITMTFRAEPKKRSIKLEDPQKTFHMMIVWDKTKPENHQLEYTTIMNDLKKLLSENNNTIYFIPRIACTNSTYGEVDDWLTDYILKLRNEKSWIHCEKDLDSRVEGQVGDYNLFAHISRRMIEEGSPLRNSLSNVAGQVIKINIVNYKK</sequence>
<organism evidence="3">
    <name type="scientific">Naegleria gruberi</name>
    <name type="common">Amoeba</name>
    <dbReference type="NCBI Taxonomy" id="5762"/>
    <lineage>
        <taxon>Eukaryota</taxon>
        <taxon>Discoba</taxon>
        <taxon>Heterolobosea</taxon>
        <taxon>Tetramitia</taxon>
        <taxon>Eutetramitia</taxon>
        <taxon>Vahlkampfiidae</taxon>
        <taxon>Naegleria</taxon>
    </lineage>
</organism>
<feature type="region of interest" description="Disordered" evidence="1">
    <location>
        <begin position="1"/>
        <end position="20"/>
    </location>
</feature>
<dbReference type="KEGG" id="ngr:NAEGRDRAFT_72447"/>